<gene>
    <name evidence="10" type="primary">xrt</name>
    <name evidence="10" type="ORF">ACFSJ3_08330</name>
</gene>
<dbReference type="Pfam" id="PF09721">
    <property type="entry name" value="Exosortase_EpsH"/>
    <property type="match status" value="1"/>
</dbReference>
<sequence>METAKKIPWNVIVPPMLVVLVGWLYWSTMGTLWQRWWEFDESYGHGLLLMGVILWWCHDQRVVFRSLPLSPLLIGVVPLLISVGLWWVAAATDILVVQQVLLPWIWWSAVLLVAGPHIAKQCFFPALLFCFAVPIWDHINDYLIDLTVVVTTSLLSLHSMPVLIQGNEIHLPSGIITVADGCSGLRYLIIGMAFSLLSGQLFFKSWRWRLSLLGLGLFLGLFTNWLRVYSLIIIGYVTEMQSGLLEDHELYGFVLFGIIFSIMFFLVRWRGDNSAPKPVEGMPASRTPGLPQTIMGFVIVVVAPLSLAVLIKTPPVAEFRSPVLVSEYPEVIQPPAAMTPAYFRPIERAERVTQWFKVAQQPVLLERFYYWQQQERQDFMPYRWLFARNQWVTLASEQRLLADGTPIIVKEMEPRTGPRQVWLVGYWMTVGGAPQTNPYMAKLAELPALWRQRHDAALVSLQLPCKFDCSEARQALAQVLSSQGEQLQQQLASRWQLKQ</sequence>
<evidence type="ECO:0000256" key="4">
    <source>
        <dbReference type="ARBA" id="ARBA00022692"/>
    </source>
</evidence>
<protein>
    <submittedName>
        <fullName evidence="10">Exosortase</fullName>
        <ecNumber evidence="10">3.4.22.-</ecNumber>
    </submittedName>
</protein>
<evidence type="ECO:0000256" key="6">
    <source>
        <dbReference type="ARBA" id="ARBA00022989"/>
    </source>
</evidence>
<evidence type="ECO:0000313" key="10">
    <source>
        <dbReference type="EMBL" id="MFD2095987.1"/>
    </source>
</evidence>
<feature type="transmembrane region" description="Helical" evidence="8">
    <location>
        <begin position="7"/>
        <end position="26"/>
    </location>
</feature>
<keyword evidence="7 8" id="KW-0472">Membrane</keyword>
<evidence type="ECO:0000256" key="5">
    <source>
        <dbReference type="ARBA" id="ARBA00022801"/>
    </source>
</evidence>
<dbReference type="EMBL" id="JBHUHT010000011">
    <property type="protein sequence ID" value="MFD2095987.1"/>
    <property type="molecule type" value="Genomic_DNA"/>
</dbReference>
<feature type="transmembrane region" description="Helical" evidence="8">
    <location>
        <begin position="250"/>
        <end position="269"/>
    </location>
</feature>
<keyword evidence="11" id="KW-1185">Reference proteome</keyword>
<feature type="transmembrane region" description="Helical" evidence="8">
    <location>
        <begin position="289"/>
        <end position="311"/>
    </location>
</feature>
<evidence type="ECO:0000256" key="2">
    <source>
        <dbReference type="ARBA" id="ARBA00022475"/>
    </source>
</evidence>
<evidence type="ECO:0000256" key="8">
    <source>
        <dbReference type="SAM" id="Phobius"/>
    </source>
</evidence>
<keyword evidence="4 8" id="KW-0812">Transmembrane</keyword>
<feature type="transmembrane region" description="Helical" evidence="8">
    <location>
        <begin position="185"/>
        <end position="203"/>
    </location>
</feature>
<dbReference type="GO" id="GO:0016787">
    <property type="term" value="F:hydrolase activity"/>
    <property type="evidence" value="ECO:0007669"/>
    <property type="project" value="UniProtKB-KW"/>
</dbReference>
<proteinExistence type="predicted"/>
<dbReference type="EC" id="3.4.22.-" evidence="10"/>
<dbReference type="Pfam" id="PF11984">
    <property type="entry name" value="DUF3485"/>
    <property type="match status" value="1"/>
</dbReference>
<evidence type="ECO:0000256" key="1">
    <source>
        <dbReference type="ARBA" id="ARBA00004651"/>
    </source>
</evidence>
<organism evidence="10 11">
    <name type="scientific">Corallincola platygyrae</name>
    <dbReference type="NCBI Taxonomy" id="1193278"/>
    <lineage>
        <taxon>Bacteria</taxon>
        <taxon>Pseudomonadati</taxon>
        <taxon>Pseudomonadota</taxon>
        <taxon>Gammaproteobacteria</taxon>
        <taxon>Alteromonadales</taxon>
        <taxon>Psychromonadaceae</taxon>
        <taxon>Corallincola</taxon>
    </lineage>
</organism>
<dbReference type="InterPro" id="IPR026392">
    <property type="entry name" value="Exo/Archaeosortase_dom"/>
</dbReference>
<feature type="transmembrane region" description="Helical" evidence="8">
    <location>
        <begin position="215"/>
        <end position="238"/>
    </location>
</feature>
<feature type="transmembrane region" description="Helical" evidence="8">
    <location>
        <begin position="69"/>
        <end position="89"/>
    </location>
</feature>
<keyword evidence="5 10" id="KW-0378">Hydrolase</keyword>
<evidence type="ECO:0000313" key="11">
    <source>
        <dbReference type="Proteomes" id="UP001597380"/>
    </source>
</evidence>
<feature type="transmembrane region" description="Helical" evidence="8">
    <location>
        <begin position="121"/>
        <end position="136"/>
    </location>
</feature>
<dbReference type="NCBIfam" id="TIGR02602">
    <property type="entry name" value="8TM_EpsH"/>
    <property type="match status" value="1"/>
</dbReference>
<feature type="transmembrane region" description="Helical" evidence="8">
    <location>
        <begin position="142"/>
        <end position="164"/>
    </location>
</feature>
<keyword evidence="6 8" id="KW-1133">Transmembrane helix</keyword>
<dbReference type="Proteomes" id="UP001597380">
    <property type="component" value="Unassembled WGS sequence"/>
</dbReference>
<accession>A0ABW4XLY7</accession>
<dbReference type="RefSeq" id="WP_345340885.1">
    <property type="nucleotide sequence ID" value="NZ_BAABLI010000017.1"/>
</dbReference>
<reference evidence="11" key="1">
    <citation type="journal article" date="2019" name="Int. J. Syst. Evol. Microbiol.">
        <title>The Global Catalogue of Microorganisms (GCM) 10K type strain sequencing project: providing services to taxonomists for standard genome sequencing and annotation.</title>
        <authorList>
            <consortium name="The Broad Institute Genomics Platform"/>
            <consortium name="The Broad Institute Genome Sequencing Center for Infectious Disease"/>
            <person name="Wu L."/>
            <person name="Ma J."/>
        </authorList>
    </citation>
    <scope>NUCLEOTIDE SEQUENCE [LARGE SCALE GENOMIC DNA]</scope>
    <source>
        <strain evidence="11">CGMCC 1.10992</strain>
    </source>
</reference>
<dbReference type="InterPro" id="IPR019127">
    <property type="entry name" value="Exosortase"/>
</dbReference>
<dbReference type="NCBIfam" id="TIGR04178">
    <property type="entry name" value="exo_archaeo"/>
    <property type="match status" value="1"/>
</dbReference>
<comment type="caution">
    <text evidence="10">The sequence shown here is derived from an EMBL/GenBank/DDBJ whole genome shotgun (WGS) entry which is preliminary data.</text>
</comment>
<dbReference type="InterPro" id="IPR013426">
    <property type="entry name" value="EpsH-like"/>
</dbReference>
<keyword evidence="3" id="KW-0645">Protease</keyword>
<comment type="subcellular location">
    <subcellularLocation>
        <location evidence="1">Cell membrane</location>
        <topology evidence="1">Multi-pass membrane protein</topology>
    </subcellularLocation>
</comment>
<evidence type="ECO:0000256" key="3">
    <source>
        <dbReference type="ARBA" id="ARBA00022670"/>
    </source>
</evidence>
<feature type="transmembrane region" description="Helical" evidence="8">
    <location>
        <begin position="42"/>
        <end position="57"/>
    </location>
</feature>
<keyword evidence="2" id="KW-1003">Cell membrane</keyword>
<dbReference type="InterPro" id="IPR014263">
    <property type="entry name" value="Methanolan_biosynth_EpsI"/>
</dbReference>
<feature type="domain" description="Methanolan biosynthesis EpsI" evidence="9">
    <location>
        <begin position="353"/>
        <end position="489"/>
    </location>
</feature>
<evidence type="ECO:0000259" key="9">
    <source>
        <dbReference type="Pfam" id="PF11984"/>
    </source>
</evidence>
<name>A0ABW4XLY7_9GAMM</name>
<evidence type="ECO:0000256" key="7">
    <source>
        <dbReference type="ARBA" id="ARBA00023136"/>
    </source>
</evidence>